<reference evidence="2" key="1">
    <citation type="journal article" date="2011" name="Nat. Biotechnol.">
        <title>The genomic sequence of the Chinese hamster ovary (CHO)-K1 cell line.</title>
        <authorList>
            <person name="Xu X."/>
            <person name="Nagarajan H."/>
            <person name="Lewis N.E."/>
            <person name="Pan S."/>
            <person name="Cai Z."/>
            <person name="Liu X."/>
            <person name="Chen W."/>
            <person name="Xie M."/>
            <person name="Wang W."/>
            <person name="Hammond S."/>
            <person name="Andersen M.R."/>
            <person name="Neff N."/>
            <person name="Passarelli B."/>
            <person name="Koh W."/>
            <person name="Fan H.C."/>
            <person name="Wang J."/>
            <person name="Gui Y."/>
            <person name="Lee K.H."/>
            <person name="Betenbaugh M.J."/>
            <person name="Quake S.R."/>
            <person name="Famili I."/>
            <person name="Palsson B.O."/>
            <person name="Wang J."/>
        </authorList>
    </citation>
    <scope>NUCLEOTIDE SEQUENCE [LARGE SCALE GENOMIC DNA]</scope>
    <source>
        <strain evidence="2">CHO K1 cell line</strain>
    </source>
</reference>
<dbReference type="AlphaFoldDB" id="G3H876"/>
<dbReference type="EMBL" id="JH000208">
    <property type="protein sequence ID" value="EGW09382.1"/>
    <property type="molecule type" value="Genomic_DNA"/>
</dbReference>
<accession>G3H876</accession>
<protein>
    <submittedName>
        <fullName evidence="1">Uncharacterized protein</fullName>
    </submittedName>
</protein>
<sequence>MSKWLHSQNLCATCTSILELILLTFPYPYPHIIATNQYYLVLRLVINGKFSVNTDLIGCLGFEYSEKVEREK</sequence>
<name>G3H876_CRIGR</name>
<gene>
    <name evidence="1" type="ORF">I79_006574</name>
</gene>
<evidence type="ECO:0000313" key="1">
    <source>
        <dbReference type="EMBL" id="EGW09382.1"/>
    </source>
</evidence>
<proteinExistence type="predicted"/>
<organism evidence="1 2">
    <name type="scientific">Cricetulus griseus</name>
    <name type="common">Chinese hamster</name>
    <name type="synonym">Cricetulus barabensis griseus</name>
    <dbReference type="NCBI Taxonomy" id="10029"/>
    <lineage>
        <taxon>Eukaryota</taxon>
        <taxon>Metazoa</taxon>
        <taxon>Chordata</taxon>
        <taxon>Craniata</taxon>
        <taxon>Vertebrata</taxon>
        <taxon>Euteleostomi</taxon>
        <taxon>Mammalia</taxon>
        <taxon>Eutheria</taxon>
        <taxon>Euarchontoglires</taxon>
        <taxon>Glires</taxon>
        <taxon>Rodentia</taxon>
        <taxon>Myomorpha</taxon>
        <taxon>Muroidea</taxon>
        <taxon>Cricetidae</taxon>
        <taxon>Cricetinae</taxon>
        <taxon>Cricetulus</taxon>
    </lineage>
</organism>
<dbReference type="Proteomes" id="UP000001075">
    <property type="component" value="Unassembled WGS sequence"/>
</dbReference>
<evidence type="ECO:0000313" key="2">
    <source>
        <dbReference type="Proteomes" id="UP000001075"/>
    </source>
</evidence>
<dbReference type="InParanoid" id="G3H876"/>